<dbReference type="EMBL" id="CM035430">
    <property type="protein sequence ID" value="KAH7299028.1"/>
    <property type="molecule type" value="Genomic_DNA"/>
</dbReference>
<feature type="repeat" description="PPR" evidence="2">
    <location>
        <begin position="429"/>
        <end position="463"/>
    </location>
</feature>
<dbReference type="EMBL" id="CM035430">
    <property type="protein sequence ID" value="KAH7299029.1"/>
    <property type="molecule type" value="Genomic_DNA"/>
</dbReference>
<evidence type="ECO:0000256" key="2">
    <source>
        <dbReference type="PROSITE-ProRule" id="PRU00708"/>
    </source>
</evidence>
<dbReference type="Gene3D" id="1.25.40.10">
    <property type="entry name" value="Tetratricopeptide repeat domain"/>
    <property type="match status" value="6"/>
</dbReference>
<keyword evidence="1" id="KW-0677">Repeat</keyword>
<dbReference type="OMA" id="FAIMIDL"/>
<dbReference type="InterPro" id="IPR046960">
    <property type="entry name" value="PPR_At4g14850-like_plant"/>
</dbReference>
<keyword evidence="4" id="KW-1185">Reference proteome</keyword>
<evidence type="ECO:0000313" key="3">
    <source>
        <dbReference type="EMBL" id="KAH7299030.1"/>
    </source>
</evidence>
<dbReference type="Proteomes" id="UP000825935">
    <property type="component" value="Chromosome 25"/>
</dbReference>
<dbReference type="PROSITE" id="PS51375">
    <property type="entry name" value="PPR"/>
    <property type="match status" value="5"/>
</dbReference>
<dbReference type="AlphaFoldDB" id="A0A8T2RS76"/>
<organism evidence="3 4">
    <name type="scientific">Ceratopteris richardii</name>
    <name type="common">Triangle waterfern</name>
    <dbReference type="NCBI Taxonomy" id="49495"/>
    <lineage>
        <taxon>Eukaryota</taxon>
        <taxon>Viridiplantae</taxon>
        <taxon>Streptophyta</taxon>
        <taxon>Embryophyta</taxon>
        <taxon>Tracheophyta</taxon>
        <taxon>Polypodiopsida</taxon>
        <taxon>Polypodiidae</taxon>
        <taxon>Polypodiales</taxon>
        <taxon>Pteridineae</taxon>
        <taxon>Pteridaceae</taxon>
        <taxon>Parkerioideae</taxon>
        <taxon>Ceratopteris</taxon>
    </lineage>
</organism>
<evidence type="ECO:0000313" key="4">
    <source>
        <dbReference type="Proteomes" id="UP000825935"/>
    </source>
</evidence>
<evidence type="ECO:0000256" key="1">
    <source>
        <dbReference type="ARBA" id="ARBA00022737"/>
    </source>
</evidence>
<dbReference type="GO" id="GO:0003723">
    <property type="term" value="F:RNA binding"/>
    <property type="evidence" value="ECO:0007669"/>
    <property type="project" value="InterPro"/>
</dbReference>
<accession>A0A8T2RS76</accession>
<dbReference type="PANTHER" id="PTHR47926:SF533">
    <property type="entry name" value="DYW DOMAIN-CONTAINING PROTEIN"/>
    <property type="match status" value="1"/>
</dbReference>
<dbReference type="OrthoDB" id="1913111at2759"/>
<dbReference type="FunFam" id="1.25.40.10:FF:000285">
    <property type="entry name" value="Pentatricopeptide repeat-containing protein, chloroplastic"/>
    <property type="match status" value="1"/>
</dbReference>
<feature type="repeat" description="PPR" evidence="2">
    <location>
        <begin position="527"/>
        <end position="561"/>
    </location>
</feature>
<dbReference type="Pfam" id="PF01535">
    <property type="entry name" value="PPR"/>
    <property type="match status" value="5"/>
</dbReference>
<dbReference type="GO" id="GO:0009451">
    <property type="term" value="P:RNA modification"/>
    <property type="evidence" value="ECO:0007669"/>
    <property type="project" value="InterPro"/>
</dbReference>
<dbReference type="PANTHER" id="PTHR47926">
    <property type="entry name" value="PENTATRICOPEPTIDE REPEAT-CONTAINING PROTEIN"/>
    <property type="match status" value="1"/>
</dbReference>
<dbReference type="FunFam" id="1.25.40.10:FF:000196">
    <property type="entry name" value="Pentatricopeptide repeat-containing protein At4g14850"/>
    <property type="match status" value="1"/>
</dbReference>
<sequence length="784" mass="86734">MIRCLAGEVELSLDAISRKVRPLNGNLHEHEASYFLEVLKECSTRRFLREGRIIHSLLVIRYGVSLPITFSNCLIQMYGHCGHTKDAQKSFAAIPRPSNISWTVLIRAFGHNGQVNMAKHAFSCAKDADVVTWNSMIGVYAKSKDTLSAMDLFERMQLGGPAPTAVTFVCIVDACSDLHTGFLIHSLTIMFQYEGNVTVANAIITMYGRCKNLVDAKRTFAGMTVKNLVTWSTLISQHTQNEKFIDAMQLFQDMLDENIVPNHITCVTALEACTKLGKILESQLIHLISVECHYEKNLPLANALINNYGKCGSLSDAKAVFFRIPSKNIISWSSLMGAYTEARLYEEAMQVFHQMQSESVKPDEVVYLHVLDACVGLEDIDAGQEIHACLIESGYASVIALANALINFYGKCGNLSHARVVFLNLNSRNVISWSTLISSFAQNGHDKEALSLLFEMQTVHIEPNDITIVGVLDAINTVVEGHIMHTILVFGKYEQSHRVQAALVNFYDTMGCHYDAMYTFRMITEKDAISWTSGIAACAHSENLREALNLFYQMLDHEVMPSSVTFVCLLDGCSNLAALEDGRKLHGAIIDSGHDNDKVVVNALITMYGKCGDVRDSVTSFWSNPQRDLVSWSAVLSSCSLNGQAAAALKLFNHLQGLELTMNAVIFLCILASCSHGGLLEEGIWYFVLFTRWHGLFPAEEHFACLIDLYGRAGQVDVAEQLIELIPFTKVASAVASLLGACRIQGDFDSGLRCAKILFDMDPYDTAAYIDAANLCASVNLLEW</sequence>
<feature type="repeat" description="PPR" evidence="2">
    <location>
        <begin position="328"/>
        <end position="362"/>
    </location>
</feature>
<dbReference type="NCBIfam" id="TIGR00756">
    <property type="entry name" value="PPR"/>
    <property type="match status" value="4"/>
</dbReference>
<dbReference type="FunFam" id="1.25.40.10:FF:000158">
    <property type="entry name" value="pentatricopeptide repeat-containing protein At2g33680"/>
    <property type="match status" value="1"/>
</dbReference>
<dbReference type="GO" id="GO:0048731">
    <property type="term" value="P:system development"/>
    <property type="evidence" value="ECO:0007669"/>
    <property type="project" value="UniProtKB-ARBA"/>
</dbReference>
<dbReference type="EMBL" id="CM035430">
    <property type="protein sequence ID" value="KAH7299023.1"/>
    <property type="molecule type" value="Genomic_DNA"/>
</dbReference>
<dbReference type="EMBL" id="CM035430">
    <property type="protein sequence ID" value="KAH7299024.1"/>
    <property type="molecule type" value="Genomic_DNA"/>
</dbReference>
<gene>
    <name evidence="3" type="ORF">KP509_25G070000</name>
</gene>
<name>A0A8T2RS76_CERRI</name>
<proteinExistence type="predicted"/>
<dbReference type="InterPro" id="IPR002885">
    <property type="entry name" value="PPR_rpt"/>
</dbReference>
<dbReference type="Pfam" id="PF13041">
    <property type="entry name" value="PPR_2"/>
    <property type="match status" value="4"/>
</dbReference>
<dbReference type="InterPro" id="IPR011990">
    <property type="entry name" value="TPR-like_helical_dom_sf"/>
</dbReference>
<dbReference type="EMBL" id="CM035430">
    <property type="protein sequence ID" value="KAH7299030.1"/>
    <property type="molecule type" value="Genomic_DNA"/>
</dbReference>
<feature type="repeat" description="PPR" evidence="2">
    <location>
        <begin position="129"/>
        <end position="163"/>
    </location>
</feature>
<protein>
    <recommendedName>
        <fullName evidence="5">Pentatricopeptide repeat-containing protein</fullName>
    </recommendedName>
</protein>
<feature type="repeat" description="PPR" evidence="2">
    <location>
        <begin position="227"/>
        <end position="261"/>
    </location>
</feature>
<comment type="caution">
    <text evidence="3">The sequence shown here is derived from an EMBL/GenBank/DDBJ whole genome shotgun (WGS) entry which is preliminary data.</text>
</comment>
<evidence type="ECO:0008006" key="5">
    <source>
        <dbReference type="Google" id="ProtNLM"/>
    </source>
</evidence>
<reference evidence="3" key="1">
    <citation type="submission" date="2021-08" db="EMBL/GenBank/DDBJ databases">
        <title>WGS assembly of Ceratopteris richardii.</title>
        <authorList>
            <person name="Marchant D.B."/>
            <person name="Chen G."/>
            <person name="Jenkins J."/>
            <person name="Shu S."/>
            <person name="Leebens-Mack J."/>
            <person name="Grimwood J."/>
            <person name="Schmutz J."/>
            <person name="Soltis P."/>
            <person name="Soltis D."/>
            <person name="Chen Z.-H."/>
        </authorList>
    </citation>
    <scope>NUCLEOTIDE SEQUENCE</scope>
    <source>
        <strain evidence="3">Whitten #5841</strain>
        <tissue evidence="3">Leaf</tissue>
    </source>
</reference>